<evidence type="ECO:0000313" key="2">
    <source>
        <dbReference type="EMBL" id="RPD66348.1"/>
    </source>
</evidence>
<protein>
    <submittedName>
        <fullName evidence="2">Uncharacterized protein</fullName>
    </submittedName>
</protein>
<gene>
    <name evidence="2" type="ORF">L227DRAFT_142205</name>
</gene>
<evidence type="ECO:0000256" key="1">
    <source>
        <dbReference type="SAM" id="Phobius"/>
    </source>
</evidence>
<proteinExistence type="predicted"/>
<feature type="transmembrane region" description="Helical" evidence="1">
    <location>
        <begin position="58"/>
        <end position="80"/>
    </location>
</feature>
<keyword evidence="3" id="KW-1185">Reference proteome</keyword>
<reference evidence="2" key="1">
    <citation type="journal article" date="2018" name="Genome Biol. Evol.">
        <title>Genomics and development of Lentinus tigrinus, a white-rot wood-decaying mushroom with dimorphic fruiting bodies.</title>
        <authorList>
            <person name="Wu B."/>
            <person name="Xu Z."/>
            <person name="Knudson A."/>
            <person name="Carlson A."/>
            <person name="Chen N."/>
            <person name="Kovaka S."/>
            <person name="LaButti K."/>
            <person name="Lipzen A."/>
            <person name="Pennachio C."/>
            <person name="Riley R."/>
            <person name="Schakwitz W."/>
            <person name="Umezawa K."/>
            <person name="Ohm R.A."/>
            <person name="Grigoriev I.V."/>
            <person name="Nagy L.G."/>
            <person name="Gibbons J."/>
            <person name="Hibbett D."/>
        </authorList>
    </citation>
    <scope>NUCLEOTIDE SEQUENCE [LARGE SCALE GENOMIC DNA]</scope>
    <source>
        <strain evidence="2">ALCF2SS1-6</strain>
    </source>
</reference>
<keyword evidence="1" id="KW-0812">Transmembrane</keyword>
<organism evidence="2 3">
    <name type="scientific">Lentinus tigrinus ALCF2SS1-6</name>
    <dbReference type="NCBI Taxonomy" id="1328759"/>
    <lineage>
        <taxon>Eukaryota</taxon>
        <taxon>Fungi</taxon>
        <taxon>Dikarya</taxon>
        <taxon>Basidiomycota</taxon>
        <taxon>Agaricomycotina</taxon>
        <taxon>Agaricomycetes</taxon>
        <taxon>Polyporales</taxon>
        <taxon>Polyporaceae</taxon>
        <taxon>Lentinus</taxon>
    </lineage>
</organism>
<sequence length="122" mass="13118">MTVTVVSTSSGSRTSSSTTTSTDVVFGMYVVEEEDMMLGVGEATRRVFDGCWTVTGDWTVWCCVCVTVLVSVANSIAVSVRTIAGGLRAYKENILVSELFTKNMEGGCRLIIGLHSNRRHAG</sequence>
<dbReference type="EMBL" id="ML122251">
    <property type="protein sequence ID" value="RPD66348.1"/>
    <property type="molecule type" value="Genomic_DNA"/>
</dbReference>
<keyword evidence="1" id="KW-0472">Membrane</keyword>
<dbReference type="AlphaFoldDB" id="A0A5C2SSK3"/>
<dbReference type="Proteomes" id="UP000313359">
    <property type="component" value="Unassembled WGS sequence"/>
</dbReference>
<evidence type="ECO:0000313" key="3">
    <source>
        <dbReference type="Proteomes" id="UP000313359"/>
    </source>
</evidence>
<accession>A0A5C2SSK3</accession>
<name>A0A5C2SSK3_9APHY</name>
<keyword evidence="1" id="KW-1133">Transmembrane helix</keyword>